<comment type="similarity">
    <text evidence="1">Belongs to the membrane fusion protein (MFP) (TC 8.A.1) family.</text>
</comment>
<dbReference type="Gene3D" id="2.40.50.100">
    <property type="match status" value="1"/>
</dbReference>
<dbReference type="AlphaFoldDB" id="A0A2L2XCC8"/>
<evidence type="ECO:0000313" key="7">
    <source>
        <dbReference type="EMBL" id="GBF33898.1"/>
    </source>
</evidence>
<feature type="coiled-coil region" evidence="2">
    <location>
        <begin position="103"/>
        <end position="168"/>
    </location>
</feature>
<sequence>MTKKLTAILSVAIILLAGCGAESSPTGEKNPAEKDGKLASVITVQKQTRPVTLTATAVAVPKQEAGLCFSASGTIKQINVVKGSRVGRGQLLAVLDTGTEESRSIKQLQLEEARRELAQKKTDLQRSETLYSQGAISRVDLEERRREVERAASDMAQIEQNIEDVKLLAPFAGTVVEVNNQAGEIAMAGQAIIRLVDLSQVKLTLDVPEDLIEQYKPGQSARVIRESGKTEQGKVTSLAPVVDAGTGKYRVEVTVHNANQEWRGGMLARVEVPRTLITGIVLPLGCVGINQDKRYVLVVENGLAQKRQVQVGQVMEDSIEILSGLRTGEKVISAGIAYIMDGEKIAAKGD</sequence>
<organism evidence="7 8">
    <name type="scientific">Desulfocucumis palustris</name>
    <dbReference type="NCBI Taxonomy" id="1898651"/>
    <lineage>
        <taxon>Bacteria</taxon>
        <taxon>Bacillati</taxon>
        <taxon>Bacillota</taxon>
        <taxon>Clostridia</taxon>
        <taxon>Eubacteriales</taxon>
        <taxon>Desulfocucumaceae</taxon>
        <taxon>Desulfocucumis</taxon>
    </lineage>
</organism>
<dbReference type="Gene3D" id="1.10.287.470">
    <property type="entry name" value="Helix hairpin bin"/>
    <property type="match status" value="1"/>
</dbReference>
<dbReference type="InterPro" id="IPR058637">
    <property type="entry name" value="YknX-like_C"/>
</dbReference>
<evidence type="ECO:0000259" key="6">
    <source>
        <dbReference type="Pfam" id="PF25989"/>
    </source>
</evidence>
<accession>A0A2L2XCC8</accession>
<evidence type="ECO:0000259" key="4">
    <source>
        <dbReference type="Pfam" id="PF25917"/>
    </source>
</evidence>
<feature type="signal peptide" evidence="3">
    <location>
        <begin position="1"/>
        <end position="23"/>
    </location>
</feature>
<keyword evidence="3" id="KW-0732">Signal</keyword>
<dbReference type="Gene3D" id="2.40.30.170">
    <property type="match status" value="1"/>
</dbReference>
<proteinExistence type="inferred from homology"/>
<dbReference type="NCBIfam" id="TIGR01730">
    <property type="entry name" value="RND_mfp"/>
    <property type="match status" value="1"/>
</dbReference>
<dbReference type="Proteomes" id="UP000239549">
    <property type="component" value="Unassembled WGS sequence"/>
</dbReference>
<dbReference type="InterPro" id="IPR006143">
    <property type="entry name" value="RND_pump_MFP"/>
</dbReference>
<evidence type="ECO:0000259" key="5">
    <source>
        <dbReference type="Pfam" id="PF25954"/>
    </source>
</evidence>
<gene>
    <name evidence="7" type="ORF">DCCM_3009</name>
</gene>
<dbReference type="Pfam" id="PF25917">
    <property type="entry name" value="BSH_RND"/>
    <property type="match status" value="1"/>
</dbReference>
<dbReference type="GO" id="GO:0015562">
    <property type="term" value="F:efflux transmembrane transporter activity"/>
    <property type="evidence" value="ECO:0007669"/>
    <property type="project" value="TreeGrafter"/>
</dbReference>
<dbReference type="Pfam" id="PF25989">
    <property type="entry name" value="YknX_C"/>
    <property type="match status" value="1"/>
</dbReference>
<feature type="domain" description="Multidrug resistance protein MdtA-like barrel-sandwich hybrid" evidence="4">
    <location>
        <begin position="72"/>
        <end position="194"/>
    </location>
</feature>
<name>A0A2L2XCC8_9FIRM</name>
<dbReference type="SUPFAM" id="SSF111369">
    <property type="entry name" value="HlyD-like secretion proteins"/>
    <property type="match status" value="1"/>
</dbReference>
<comment type="caution">
    <text evidence="7">The sequence shown here is derived from an EMBL/GenBank/DDBJ whole genome shotgun (WGS) entry which is preliminary data.</text>
</comment>
<dbReference type="EMBL" id="BFAV01000123">
    <property type="protein sequence ID" value="GBF33898.1"/>
    <property type="molecule type" value="Genomic_DNA"/>
</dbReference>
<dbReference type="Pfam" id="PF25954">
    <property type="entry name" value="Beta-barrel_RND_2"/>
    <property type="match status" value="1"/>
</dbReference>
<keyword evidence="2" id="KW-0175">Coiled coil</keyword>
<dbReference type="RefSeq" id="WP_165792097.1">
    <property type="nucleotide sequence ID" value="NZ_BFAV01000123.1"/>
</dbReference>
<dbReference type="GO" id="GO:1990281">
    <property type="term" value="C:efflux pump complex"/>
    <property type="evidence" value="ECO:0007669"/>
    <property type="project" value="TreeGrafter"/>
</dbReference>
<keyword evidence="8" id="KW-1185">Reference proteome</keyword>
<feature type="domain" description="YknX-like C-terminal permuted SH3-like" evidence="6">
    <location>
        <begin position="280"/>
        <end position="346"/>
    </location>
</feature>
<evidence type="ECO:0000313" key="8">
    <source>
        <dbReference type="Proteomes" id="UP000239549"/>
    </source>
</evidence>
<dbReference type="PANTHER" id="PTHR30469">
    <property type="entry name" value="MULTIDRUG RESISTANCE PROTEIN MDTA"/>
    <property type="match status" value="1"/>
</dbReference>
<dbReference type="InterPro" id="IPR058792">
    <property type="entry name" value="Beta-barrel_RND_2"/>
</dbReference>
<evidence type="ECO:0000256" key="1">
    <source>
        <dbReference type="ARBA" id="ARBA00009477"/>
    </source>
</evidence>
<dbReference type="Gene3D" id="2.40.420.20">
    <property type="match status" value="1"/>
</dbReference>
<feature type="chain" id="PRO_5014617162" evidence="3">
    <location>
        <begin position="24"/>
        <end position="350"/>
    </location>
</feature>
<dbReference type="InterPro" id="IPR058625">
    <property type="entry name" value="MdtA-like_BSH"/>
</dbReference>
<evidence type="ECO:0000256" key="3">
    <source>
        <dbReference type="SAM" id="SignalP"/>
    </source>
</evidence>
<reference evidence="8" key="1">
    <citation type="submission" date="2018-02" db="EMBL/GenBank/DDBJ databases">
        <title>Genome sequence of Desulfocucumis palustris strain NAW-5.</title>
        <authorList>
            <person name="Watanabe M."/>
            <person name="Kojima H."/>
            <person name="Fukui M."/>
        </authorList>
    </citation>
    <scope>NUCLEOTIDE SEQUENCE [LARGE SCALE GENOMIC DNA]</scope>
    <source>
        <strain evidence="8">NAW-5</strain>
    </source>
</reference>
<feature type="domain" description="CusB-like beta-barrel" evidence="5">
    <location>
        <begin position="203"/>
        <end position="272"/>
    </location>
</feature>
<protein>
    <submittedName>
        <fullName evidence="7">Co/Zn/Cd efflux system membrane fusion protein</fullName>
    </submittedName>
</protein>
<evidence type="ECO:0000256" key="2">
    <source>
        <dbReference type="SAM" id="Coils"/>
    </source>
</evidence>
<dbReference type="PROSITE" id="PS51257">
    <property type="entry name" value="PROKAR_LIPOPROTEIN"/>
    <property type="match status" value="1"/>
</dbReference>